<dbReference type="InterPro" id="IPR017945">
    <property type="entry name" value="DHBP_synth_RibB-like_a/b_dom"/>
</dbReference>
<evidence type="ECO:0000259" key="15">
    <source>
        <dbReference type="PROSITE" id="PS51163"/>
    </source>
</evidence>
<dbReference type="Pfam" id="PF03481">
    <property type="entry name" value="Sua5_C"/>
    <property type="match status" value="1"/>
</dbReference>
<dbReference type="Gene3D" id="3.40.50.11030">
    <property type="entry name" value="Threonylcarbamoyl-AMP synthase, C-terminal domain"/>
    <property type="match status" value="1"/>
</dbReference>
<reference evidence="16" key="1">
    <citation type="submission" date="2021-03" db="EMBL/GenBank/DDBJ databases">
        <title>Bacillus suaedae sp. nov., isolated from Suaeda aralocaspica.</title>
        <authorList>
            <person name="Lei R.F.R."/>
        </authorList>
    </citation>
    <scope>NUCLEOTIDE SEQUENCE</scope>
    <source>
        <strain evidence="16">YZJH907-2</strain>
    </source>
</reference>
<dbReference type="Gene3D" id="3.90.870.10">
    <property type="entry name" value="DHBP synthase"/>
    <property type="match status" value="1"/>
</dbReference>
<keyword evidence="7 13" id="KW-0819">tRNA processing</keyword>
<dbReference type="FunFam" id="3.40.50.11030:FF:000001">
    <property type="entry name" value="Threonylcarbamoyl-AMP synthase"/>
    <property type="match status" value="1"/>
</dbReference>
<dbReference type="InterPro" id="IPR005145">
    <property type="entry name" value="Sua5_C"/>
</dbReference>
<dbReference type="EMBL" id="JAGKSQ010000007">
    <property type="protein sequence ID" value="MBP3952777.1"/>
    <property type="molecule type" value="Genomic_DNA"/>
</dbReference>
<gene>
    <name evidence="16" type="ORF">J7W16_16770</name>
</gene>
<evidence type="ECO:0000256" key="9">
    <source>
        <dbReference type="ARBA" id="ARBA00022741"/>
    </source>
</evidence>
<feature type="binding site" evidence="14">
    <location>
        <position position="66"/>
    </location>
    <ligand>
        <name>ATP</name>
        <dbReference type="ChEBI" id="CHEBI:30616"/>
    </ligand>
</feature>
<dbReference type="SUPFAM" id="SSF55821">
    <property type="entry name" value="YrdC/RibB"/>
    <property type="match status" value="1"/>
</dbReference>
<dbReference type="GO" id="GO:0000049">
    <property type="term" value="F:tRNA binding"/>
    <property type="evidence" value="ECO:0007669"/>
    <property type="project" value="TreeGrafter"/>
</dbReference>
<dbReference type="InterPro" id="IPR006070">
    <property type="entry name" value="Sua5-like_dom"/>
</dbReference>
<keyword evidence="10 13" id="KW-0067">ATP-binding</keyword>
<evidence type="ECO:0000256" key="1">
    <source>
        <dbReference type="ARBA" id="ARBA00004496"/>
    </source>
</evidence>
<feature type="binding site" evidence="14">
    <location>
        <position position="149"/>
    </location>
    <ligand>
        <name>L-threonine</name>
        <dbReference type="ChEBI" id="CHEBI:57926"/>
    </ligand>
</feature>
<comment type="catalytic activity">
    <reaction evidence="12 13">
        <text>L-threonine + hydrogencarbonate + ATP = L-threonylcarbamoyladenylate + diphosphate + H2O</text>
        <dbReference type="Rhea" id="RHEA:36407"/>
        <dbReference type="ChEBI" id="CHEBI:15377"/>
        <dbReference type="ChEBI" id="CHEBI:17544"/>
        <dbReference type="ChEBI" id="CHEBI:30616"/>
        <dbReference type="ChEBI" id="CHEBI:33019"/>
        <dbReference type="ChEBI" id="CHEBI:57926"/>
        <dbReference type="ChEBI" id="CHEBI:73682"/>
        <dbReference type="EC" id="2.7.7.87"/>
    </reaction>
</comment>
<evidence type="ECO:0000313" key="16">
    <source>
        <dbReference type="EMBL" id="MBP3952777.1"/>
    </source>
</evidence>
<evidence type="ECO:0000256" key="5">
    <source>
        <dbReference type="ARBA" id="ARBA00022490"/>
    </source>
</evidence>
<dbReference type="FunFam" id="3.90.870.10:FF:000008">
    <property type="entry name" value="Threonylcarbamoyl-AMP synthase"/>
    <property type="match status" value="1"/>
</dbReference>
<comment type="caution">
    <text evidence="16">The sequence shown here is derived from an EMBL/GenBank/DDBJ whole genome shotgun (WGS) entry which is preliminary data.</text>
</comment>
<feature type="binding site" evidence="14">
    <location>
        <position position="242"/>
    </location>
    <ligand>
        <name>ATP</name>
        <dbReference type="ChEBI" id="CHEBI:30616"/>
    </ligand>
</feature>
<evidence type="ECO:0000256" key="6">
    <source>
        <dbReference type="ARBA" id="ARBA00022679"/>
    </source>
</evidence>
<keyword evidence="8 13" id="KW-0548">Nucleotidyltransferase</keyword>
<evidence type="ECO:0000256" key="2">
    <source>
        <dbReference type="ARBA" id="ARBA00007663"/>
    </source>
</evidence>
<protein>
    <recommendedName>
        <fullName evidence="4 13">Threonylcarbamoyl-AMP synthase</fullName>
        <shortName evidence="13">TC-AMP synthase</shortName>
        <ecNumber evidence="3 13">2.7.7.87</ecNumber>
    </recommendedName>
    <alternativeName>
        <fullName evidence="11 13">L-threonylcarbamoyladenylate synthase</fullName>
    </alternativeName>
</protein>
<keyword evidence="5 13" id="KW-0963">Cytoplasm</keyword>
<dbReference type="InterPro" id="IPR050156">
    <property type="entry name" value="TC-AMP_synthase_SUA5"/>
</dbReference>
<dbReference type="GO" id="GO:0008033">
    <property type="term" value="P:tRNA processing"/>
    <property type="evidence" value="ECO:0007669"/>
    <property type="project" value="UniProtKB-KW"/>
</dbReference>
<name>A0A940WXZ7_9BACI</name>
<dbReference type="AlphaFoldDB" id="A0A940WXZ7"/>
<dbReference type="PANTHER" id="PTHR17490:SF16">
    <property type="entry name" value="THREONYLCARBAMOYL-AMP SYNTHASE"/>
    <property type="match status" value="1"/>
</dbReference>
<evidence type="ECO:0000256" key="8">
    <source>
        <dbReference type="ARBA" id="ARBA00022695"/>
    </source>
</evidence>
<feature type="domain" description="YrdC-like" evidence="15">
    <location>
        <begin position="21"/>
        <end position="207"/>
    </location>
</feature>
<dbReference type="GO" id="GO:0003725">
    <property type="term" value="F:double-stranded RNA binding"/>
    <property type="evidence" value="ECO:0007669"/>
    <property type="project" value="UniProtKB-UniRule"/>
</dbReference>
<comment type="function">
    <text evidence="13">Required for the formation of a threonylcarbamoyl group on adenosine at position 37 (t(6)A37) in tRNAs that read codons beginning with adenine.</text>
</comment>
<accession>A0A940WXZ7</accession>
<evidence type="ECO:0000313" key="17">
    <source>
        <dbReference type="Proteomes" id="UP000678228"/>
    </source>
</evidence>
<dbReference type="PIRSF" id="PIRSF004930">
    <property type="entry name" value="Tln_factor_SUA5"/>
    <property type="match status" value="1"/>
</dbReference>
<dbReference type="InterPro" id="IPR010923">
    <property type="entry name" value="T(6)A37_SUA5"/>
</dbReference>
<comment type="similarity">
    <text evidence="2 13">Belongs to the SUA5 family.</text>
</comment>
<feature type="binding site" evidence="14">
    <location>
        <position position="43"/>
    </location>
    <ligand>
        <name>L-threonine</name>
        <dbReference type="ChEBI" id="CHEBI:57926"/>
    </ligand>
</feature>
<dbReference type="GO" id="GO:0061710">
    <property type="term" value="F:L-threonylcarbamoyladenylate synthase"/>
    <property type="evidence" value="ECO:0007669"/>
    <property type="project" value="UniProtKB-EC"/>
</dbReference>
<feature type="binding site" evidence="14">
    <location>
        <position position="75"/>
    </location>
    <ligand>
        <name>L-threonine</name>
        <dbReference type="ChEBI" id="CHEBI:57926"/>
    </ligand>
</feature>
<dbReference type="GO" id="GO:0005737">
    <property type="term" value="C:cytoplasm"/>
    <property type="evidence" value="ECO:0007669"/>
    <property type="project" value="UniProtKB-SubCell"/>
</dbReference>
<dbReference type="PANTHER" id="PTHR17490">
    <property type="entry name" value="SUA5"/>
    <property type="match status" value="1"/>
</dbReference>
<sequence>MSYKQTKIWTVDNSSLLEDKAPEIEEAALWIKNGEVVAFPTETVYGLGANALDEKAIQSIFTAKGRPSDNPLIVHIAKESQLDDLVEEIPATAQSLMEVFWPGPLSIIFKRKEGIAPSVTAGLSTVAIRMPDHPVALRLLEEAGVPVAAPSANLSGKPSPTTAAHVFHDLNRKIAGIVDGGPTGVGLESTVIDCSEGTPILYRPGGITKEQIEEIIGPIDVDPALASAGEAPKSPGMKYTHYSPAGILYLVDNRENISNYVHEAKKAGSRVGVLTTEENADAYDADVVIACGKRNDLATVAMSLYKSLRSFDEEKVEVIFAETFAKEGLGIAIMNRLEKAAESKRL</sequence>
<dbReference type="Pfam" id="PF01300">
    <property type="entry name" value="Sua5_yciO_yrdC"/>
    <property type="match status" value="1"/>
</dbReference>
<keyword evidence="9 13" id="KW-0547">Nucleotide-binding</keyword>
<evidence type="ECO:0000256" key="10">
    <source>
        <dbReference type="ARBA" id="ARBA00022840"/>
    </source>
</evidence>
<feature type="binding site" evidence="14">
    <location>
        <position position="189"/>
    </location>
    <ligand>
        <name>L-threonine</name>
        <dbReference type="ChEBI" id="CHEBI:57926"/>
    </ligand>
</feature>
<evidence type="ECO:0000256" key="11">
    <source>
        <dbReference type="ARBA" id="ARBA00029774"/>
    </source>
</evidence>
<feature type="binding site" evidence="14">
    <location>
        <position position="70"/>
    </location>
    <ligand>
        <name>ATP</name>
        <dbReference type="ChEBI" id="CHEBI:30616"/>
    </ligand>
</feature>
<evidence type="ECO:0000256" key="13">
    <source>
        <dbReference type="PIRNR" id="PIRNR004930"/>
    </source>
</evidence>
<evidence type="ECO:0000256" key="7">
    <source>
        <dbReference type="ARBA" id="ARBA00022694"/>
    </source>
</evidence>
<dbReference type="NCBIfam" id="TIGR00057">
    <property type="entry name" value="L-threonylcarbamoyladenylate synthase"/>
    <property type="match status" value="1"/>
</dbReference>
<dbReference type="GO" id="GO:0005524">
    <property type="term" value="F:ATP binding"/>
    <property type="evidence" value="ECO:0007669"/>
    <property type="project" value="UniProtKB-UniRule"/>
</dbReference>
<proteinExistence type="inferred from homology"/>
<feature type="binding site" evidence="14">
    <location>
        <position position="203"/>
    </location>
    <ligand>
        <name>ATP</name>
        <dbReference type="ChEBI" id="CHEBI:30616"/>
    </ligand>
</feature>
<dbReference type="InterPro" id="IPR038385">
    <property type="entry name" value="Sua5/YwlC_C"/>
</dbReference>
<evidence type="ECO:0000256" key="4">
    <source>
        <dbReference type="ARBA" id="ARBA00015492"/>
    </source>
</evidence>
<dbReference type="GO" id="GO:0006450">
    <property type="term" value="P:regulation of translational fidelity"/>
    <property type="evidence" value="ECO:0007669"/>
    <property type="project" value="TreeGrafter"/>
</dbReference>
<evidence type="ECO:0000256" key="3">
    <source>
        <dbReference type="ARBA" id="ARBA00012584"/>
    </source>
</evidence>
<dbReference type="Proteomes" id="UP000678228">
    <property type="component" value="Unassembled WGS sequence"/>
</dbReference>
<feature type="binding site" evidence="14">
    <location>
        <position position="159"/>
    </location>
    <ligand>
        <name>ATP</name>
        <dbReference type="ChEBI" id="CHEBI:30616"/>
    </ligand>
</feature>
<organism evidence="16 17">
    <name type="scientific">Halalkalibacter suaedae</name>
    <dbReference type="NCBI Taxonomy" id="2822140"/>
    <lineage>
        <taxon>Bacteria</taxon>
        <taxon>Bacillati</taxon>
        <taxon>Bacillota</taxon>
        <taxon>Bacilli</taxon>
        <taxon>Bacillales</taxon>
        <taxon>Bacillaceae</taxon>
        <taxon>Halalkalibacter</taxon>
    </lineage>
</organism>
<keyword evidence="6 13" id="KW-0808">Transferase</keyword>
<keyword evidence="17" id="KW-1185">Reference proteome</keyword>
<dbReference type="EC" id="2.7.7.87" evidence="3 13"/>
<feature type="binding site" evidence="14">
    <location>
        <position position="129"/>
    </location>
    <ligand>
        <name>L-threonine</name>
        <dbReference type="ChEBI" id="CHEBI:57926"/>
    </ligand>
</feature>
<feature type="binding site" evidence="14">
    <location>
        <position position="125"/>
    </location>
    <ligand>
        <name>ATP</name>
        <dbReference type="ChEBI" id="CHEBI:30616"/>
    </ligand>
</feature>
<dbReference type="RefSeq" id="WP_210598622.1">
    <property type="nucleotide sequence ID" value="NZ_JAGKSQ010000007.1"/>
</dbReference>
<evidence type="ECO:0000256" key="14">
    <source>
        <dbReference type="PIRSR" id="PIRSR004930-1"/>
    </source>
</evidence>
<feature type="binding site" evidence="14">
    <location>
        <position position="151"/>
    </location>
    <ligand>
        <name>ATP</name>
        <dbReference type="ChEBI" id="CHEBI:30616"/>
    </ligand>
</feature>
<evidence type="ECO:0000256" key="12">
    <source>
        <dbReference type="ARBA" id="ARBA00048366"/>
    </source>
</evidence>
<comment type="subcellular location">
    <subcellularLocation>
        <location evidence="1 13">Cytoplasm</location>
    </subcellularLocation>
</comment>
<dbReference type="PROSITE" id="PS51163">
    <property type="entry name" value="YRDC"/>
    <property type="match status" value="1"/>
</dbReference>